<proteinExistence type="predicted"/>
<sequence length="410" mass="48021">MKNTAYYLETNYQQPLLLQDLRHFIIYIDESISYQQYEEKMRAHRFITAFYVIENSKLAPFNHLYQKQLYPSSGLKEKKSNLVSDRVNQKALKIAGQFMTNALICERNAYDYSQFGEWKKNMYLTLELVSYILPIKQILEKLKEQTAAPKMLVDVVIDRTSQNNIDPCRGLNEKFLQKMIREITVPNLQFEITYQTADSKTNYGIQAADMLAGAYRKERLYQDSDSETNLIPFTYENMKLKPSLKDNPDFLKVFGELTFEQLPNIDPVTFKAPQIKDKNIPVKKHWHPLNSLLNFLKSFKHPKKLAAKPNTINNLQQLNFVDDNSQRVEIVVLLKTLNKHLKKIALHYDFSGQNFITSLSKKVDTKHYQKTIANLLNNVKLLTNTQLTSSQRRKFNRSLHDFNRAVDKYI</sequence>
<comment type="caution">
    <text evidence="1">The sequence shown here is derived from an EMBL/GenBank/DDBJ whole genome shotgun (WGS) entry which is preliminary data.</text>
</comment>
<name>A0A437SY42_9LACO</name>
<accession>A0A437SY42</accession>
<dbReference type="InterPro" id="IPR024524">
    <property type="entry name" value="DUF3800"/>
</dbReference>
<gene>
    <name evidence="1" type="ORF">EJK17_00835</name>
</gene>
<dbReference type="Proteomes" id="UP000288291">
    <property type="component" value="Unassembled WGS sequence"/>
</dbReference>
<dbReference type="EMBL" id="RXIA01000001">
    <property type="protein sequence ID" value="RVU71854.1"/>
    <property type="molecule type" value="Genomic_DNA"/>
</dbReference>
<dbReference type="AlphaFoldDB" id="A0A437SY42"/>
<evidence type="ECO:0000313" key="1">
    <source>
        <dbReference type="EMBL" id="RVU71854.1"/>
    </source>
</evidence>
<evidence type="ECO:0000313" key="2">
    <source>
        <dbReference type="Proteomes" id="UP000288291"/>
    </source>
</evidence>
<dbReference type="RefSeq" id="WP_103661822.1">
    <property type="nucleotide sequence ID" value="NZ_ML136871.1"/>
</dbReference>
<organism evidence="1 2">
    <name type="scientific">Lactobacillus xujianguonis</name>
    <dbReference type="NCBI Taxonomy" id="2495899"/>
    <lineage>
        <taxon>Bacteria</taxon>
        <taxon>Bacillati</taxon>
        <taxon>Bacillota</taxon>
        <taxon>Bacilli</taxon>
        <taxon>Lactobacillales</taxon>
        <taxon>Lactobacillaceae</taxon>
        <taxon>Lactobacillus</taxon>
    </lineage>
</organism>
<dbReference type="Pfam" id="PF12686">
    <property type="entry name" value="DUF3800"/>
    <property type="match status" value="1"/>
</dbReference>
<protein>
    <submittedName>
        <fullName evidence="1">DUF3800 domain-containing protein</fullName>
    </submittedName>
</protein>
<keyword evidence="2" id="KW-1185">Reference proteome</keyword>
<reference evidence="1 2" key="1">
    <citation type="submission" date="2018-12" db="EMBL/GenBank/DDBJ databases">
        <authorList>
            <person name="Meng J."/>
        </authorList>
    </citation>
    <scope>NUCLEOTIDE SEQUENCE [LARGE SCALE GENOMIC DNA]</scope>
    <source>
        <strain evidence="1 2">HT111-2</strain>
    </source>
</reference>